<accession>A0A4Q0YBF1</accession>
<dbReference type="InterPro" id="IPR052564">
    <property type="entry name" value="N-acetyltrans/Recomb-assoc"/>
</dbReference>
<dbReference type="AlphaFoldDB" id="A0A4Q0YBF1"/>
<name>A0A4Q0YBF1_9BACT</name>
<organism evidence="2 5">
    <name type="scientific">Halarcobacter ebronensis</name>
    <dbReference type="NCBI Taxonomy" id="1462615"/>
    <lineage>
        <taxon>Bacteria</taxon>
        <taxon>Pseudomonadati</taxon>
        <taxon>Campylobacterota</taxon>
        <taxon>Epsilonproteobacteria</taxon>
        <taxon>Campylobacterales</taxon>
        <taxon>Arcobacteraceae</taxon>
        <taxon>Halarcobacter</taxon>
    </lineage>
</organism>
<dbReference type="RefSeq" id="WP_128982827.1">
    <property type="nucleotide sequence ID" value="NZ_CP053836.1"/>
</dbReference>
<dbReference type="Proteomes" id="UP000289758">
    <property type="component" value="Unassembled WGS sequence"/>
</dbReference>
<feature type="domain" description="N-acetyltransferase" evidence="1">
    <location>
        <begin position="11"/>
        <end position="157"/>
    </location>
</feature>
<dbReference type="EMBL" id="PDKJ01000015">
    <property type="protein sequence ID" value="RXJ66399.1"/>
    <property type="molecule type" value="Genomic_DNA"/>
</dbReference>
<dbReference type="GO" id="GO:0016747">
    <property type="term" value="F:acyltransferase activity, transferring groups other than amino-acyl groups"/>
    <property type="evidence" value="ECO:0007669"/>
    <property type="project" value="InterPro"/>
</dbReference>
<gene>
    <name evidence="3" type="ORF">CRV07_14010</name>
    <name evidence="2" type="ORF">CRV08_13045</name>
</gene>
<dbReference type="CDD" id="cd04301">
    <property type="entry name" value="NAT_SF"/>
    <property type="match status" value="1"/>
</dbReference>
<dbReference type="SUPFAM" id="SSF55729">
    <property type="entry name" value="Acyl-CoA N-acyltransferases (Nat)"/>
    <property type="match status" value="1"/>
</dbReference>
<sequence length="157" mass="18977">MAKLLIINEKEYIRAANIDDIEELSLLSISLENYVFKEKMPEWFKEELSFRGFRFRVTSSQFKHFVYVKDEEIVGFIAIKNDNHIFHLFVKESFHRQGIAKKLWQCVKEIFDVSNMEVNSSLYAIKVYESFGFKISDEEKFFFQLRFQPMRYDSFYL</sequence>
<dbReference type="EMBL" id="PDKK01000017">
    <property type="protein sequence ID" value="RXK02125.1"/>
    <property type="molecule type" value="Genomic_DNA"/>
</dbReference>
<keyword evidence="4" id="KW-1185">Reference proteome</keyword>
<evidence type="ECO:0000313" key="3">
    <source>
        <dbReference type="EMBL" id="RXK02125.1"/>
    </source>
</evidence>
<dbReference type="PROSITE" id="PS51186">
    <property type="entry name" value="GNAT"/>
    <property type="match status" value="1"/>
</dbReference>
<reference evidence="4 5" key="1">
    <citation type="submission" date="2017-10" db="EMBL/GenBank/DDBJ databases">
        <title>Genomics of the genus Arcobacter.</title>
        <authorList>
            <person name="Perez-Cataluna A."/>
            <person name="Figueras M.J."/>
        </authorList>
    </citation>
    <scope>NUCLEOTIDE SEQUENCE [LARGE SCALE GENOMIC DNA]</scope>
    <source>
        <strain evidence="3 4">CECT 8441</strain>
        <strain evidence="2 5">CECT 8993</strain>
    </source>
</reference>
<evidence type="ECO:0000313" key="4">
    <source>
        <dbReference type="Proteomes" id="UP000289758"/>
    </source>
</evidence>
<dbReference type="OrthoDB" id="5296450at2"/>
<dbReference type="InterPro" id="IPR016181">
    <property type="entry name" value="Acyl_CoA_acyltransferase"/>
</dbReference>
<dbReference type="PANTHER" id="PTHR43451:SF1">
    <property type="entry name" value="ACETYLTRANSFERASE"/>
    <property type="match status" value="1"/>
</dbReference>
<dbReference type="PANTHER" id="PTHR43451">
    <property type="entry name" value="ACETYLTRANSFERASE (GNAT) FAMILY PROTEIN"/>
    <property type="match status" value="1"/>
</dbReference>
<proteinExistence type="predicted"/>
<dbReference type="Pfam" id="PF13673">
    <property type="entry name" value="Acetyltransf_10"/>
    <property type="match status" value="1"/>
</dbReference>
<dbReference type="InterPro" id="IPR000182">
    <property type="entry name" value="GNAT_dom"/>
</dbReference>
<dbReference type="Gene3D" id="3.40.630.30">
    <property type="match status" value="1"/>
</dbReference>
<evidence type="ECO:0000259" key="1">
    <source>
        <dbReference type="PROSITE" id="PS51186"/>
    </source>
</evidence>
<comment type="caution">
    <text evidence="2">The sequence shown here is derived from an EMBL/GenBank/DDBJ whole genome shotgun (WGS) entry which is preliminary data.</text>
</comment>
<evidence type="ECO:0000313" key="2">
    <source>
        <dbReference type="EMBL" id="RXJ66399.1"/>
    </source>
</evidence>
<dbReference type="Proteomes" id="UP000290172">
    <property type="component" value="Unassembled WGS sequence"/>
</dbReference>
<evidence type="ECO:0000313" key="5">
    <source>
        <dbReference type="Proteomes" id="UP000290172"/>
    </source>
</evidence>
<protein>
    <recommendedName>
        <fullName evidence="1">N-acetyltransferase domain-containing protein</fullName>
    </recommendedName>
</protein>